<dbReference type="NCBIfam" id="TIGR02161">
    <property type="entry name" value="napC_nirT"/>
    <property type="match status" value="1"/>
</dbReference>
<evidence type="ECO:0000256" key="5">
    <source>
        <dbReference type="ARBA" id="ARBA00022617"/>
    </source>
</evidence>
<feature type="binding site" description="axial binding residue" evidence="14">
    <location>
        <position position="184"/>
    </location>
    <ligand>
        <name>heme</name>
        <dbReference type="ChEBI" id="CHEBI:30413"/>
        <label>2</label>
    </ligand>
    <ligandPart>
        <name>Fe</name>
        <dbReference type="ChEBI" id="CHEBI:18248"/>
    </ligandPart>
</feature>
<keyword evidence="11 16" id="KW-0472">Membrane</keyword>
<comment type="caution">
    <text evidence="18">The sequence shown here is derived from an EMBL/GenBank/DDBJ whole genome shotgun (WGS) entry which is preliminary data.</text>
</comment>
<keyword evidence="6 16" id="KW-0812">Transmembrane</keyword>
<feature type="binding site" description="covalent" evidence="13">
    <location>
        <position position="178"/>
    </location>
    <ligand>
        <name>heme</name>
        <dbReference type="ChEBI" id="CHEBI:30413"/>
        <label>4</label>
    </ligand>
</feature>
<keyword evidence="4" id="KW-1003">Cell membrane</keyword>
<organism evidence="18 21">
    <name type="scientific">Achromobacter marplatensis</name>
    <dbReference type="NCBI Taxonomy" id="470868"/>
    <lineage>
        <taxon>Bacteria</taxon>
        <taxon>Pseudomonadati</taxon>
        <taxon>Pseudomonadota</taxon>
        <taxon>Betaproteobacteria</taxon>
        <taxon>Burkholderiales</taxon>
        <taxon>Alcaligenaceae</taxon>
        <taxon>Achromobacter</taxon>
    </lineage>
</organism>
<dbReference type="PIRSF" id="PIRSF000013">
    <property type="entry name" value="4_hem_cytochrm_NapC"/>
    <property type="match status" value="1"/>
</dbReference>
<evidence type="ECO:0000256" key="3">
    <source>
        <dbReference type="ARBA" id="ARBA00022448"/>
    </source>
</evidence>
<dbReference type="AlphaFoldDB" id="J4QTC4"/>
<sequence>MLKLLKRYWNIIRRPSVHFSLGFLTIGGFIGGILFWGAFNTAMELTNTEKFCTGCHEMRDNVYAELKGTIHFTNRSGVRALCSDCHVPHNWTDKIARKMQASKEVWGKIFGTIDTREKFVDKRLELAQHEWARFKANDSLECRNCHNYEYMDFTRQSVRAQNMHSTYLADKTKTCIDCHKGIAHTLPHIPPGQTSDATPPARAPKEVANAAR</sequence>
<comment type="PTM">
    <text evidence="12">Binds 4 heme groups per subunit.</text>
</comment>
<accession>A0A366FH10</accession>
<reference evidence="19 20" key="1">
    <citation type="submission" date="2018-06" db="EMBL/GenBank/DDBJ databases">
        <title>Genomic Encyclopedia of Type Strains, Phase III (KMG-III): the genomes of soil and plant-associated and newly described type strains.</title>
        <authorList>
            <person name="Whitman W."/>
        </authorList>
    </citation>
    <scope>NUCLEOTIDE SEQUENCE [LARGE SCALE GENOMIC DNA]</scope>
    <source>
        <strain evidence="19 20">CECT 7342</strain>
    </source>
</reference>
<evidence type="ECO:0000256" key="14">
    <source>
        <dbReference type="PIRSR" id="PIRSR000013-2"/>
    </source>
</evidence>
<evidence type="ECO:0000256" key="12">
    <source>
        <dbReference type="PIRNR" id="PIRNR000013"/>
    </source>
</evidence>
<dbReference type="GO" id="GO:0005886">
    <property type="term" value="C:plasma membrane"/>
    <property type="evidence" value="ECO:0007669"/>
    <property type="project" value="UniProtKB-SubCell"/>
</dbReference>
<dbReference type="InterPro" id="IPR051174">
    <property type="entry name" value="Cytochrome_c-type_ET"/>
</dbReference>
<keyword evidence="7 12" id="KW-0479">Metal-binding</keyword>
<feature type="binding site" description="covalent" evidence="13">
    <location>
        <position position="175"/>
    </location>
    <ligand>
        <name>heme</name>
        <dbReference type="ChEBI" id="CHEBI:30413"/>
        <label>4</label>
    </ligand>
</feature>
<dbReference type="Proteomes" id="UP001161276">
    <property type="component" value="Unassembled WGS sequence"/>
</dbReference>
<dbReference type="FunFam" id="1.10.3820.10:FF:000001">
    <property type="entry name" value="Cytochrome c-type protein"/>
    <property type="match status" value="1"/>
</dbReference>
<dbReference type="InterPro" id="IPR005126">
    <property type="entry name" value="NapC/NirT_cyt_c_N"/>
</dbReference>
<evidence type="ECO:0000256" key="9">
    <source>
        <dbReference type="ARBA" id="ARBA00022989"/>
    </source>
</evidence>
<feature type="domain" description="NapC/NirT cytochrome c N-terminal" evidence="17">
    <location>
        <begin position="15"/>
        <end position="188"/>
    </location>
</feature>
<keyword evidence="3 12" id="KW-0813">Transport</keyword>
<accession>J4QTC4</accession>
<keyword evidence="8 12" id="KW-0249">Electron transport</keyword>
<dbReference type="PANTHER" id="PTHR30333:SF1">
    <property type="entry name" value="CYTOCHROME C-TYPE PROTEIN NAPC"/>
    <property type="match status" value="1"/>
</dbReference>
<comment type="subcellular location">
    <subcellularLocation>
        <location evidence="1">Cell membrane</location>
        <topology evidence="1">Single-pass membrane protein</topology>
    </subcellularLocation>
</comment>
<feature type="binding site" description="covalent" evidence="13">
    <location>
        <position position="145"/>
    </location>
    <ligand>
        <name>heme</name>
        <dbReference type="ChEBI" id="CHEBI:30413"/>
        <label>3</label>
    </ligand>
</feature>
<dbReference type="GO" id="GO:0009055">
    <property type="term" value="F:electron transfer activity"/>
    <property type="evidence" value="ECO:0007669"/>
    <property type="project" value="TreeGrafter"/>
</dbReference>
<feature type="region of interest" description="Disordered" evidence="15">
    <location>
        <begin position="187"/>
        <end position="212"/>
    </location>
</feature>
<dbReference type="GO" id="GO:0046872">
    <property type="term" value="F:metal ion binding"/>
    <property type="evidence" value="ECO:0007669"/>
    <property type="project" value="UniProtKB-KW"/>
</dbReference>
<dbReference type="PANTHER" id="PTHR30333">
    <property type="entry name" value="CYTOCHROME C-TYPE PROTEIN"/>
    <property type="match status" value="1"/>
</dbReference>
<keyword evidence="5 12" id="KW-0349">Heme</keyword>
<feature type="binding site" description="axial binding residue" evidence="14">
    <location>
        <position position="179"/>
    </location>
    <ligand>
        <name>heme</name>
        <dbReference type="ChEBI" id="CHEBI:30413"/>
        <label>4</label>
    </ligand>
    <ligandPart>
        <name>Fe</name>
        <dbReference type="ChEBI" id="CHEBI:18248"/>
    </ligandPart>
</feature>
<comment type="similarity">
    <text evidence="2">Belongs to the NapC/NirT/NrfH family.</text>
</comment>
<evidence type="ECO:0000256" key="8">
    <source>
        <dbReference type="ARBA" id="ARBA00022982"/>
    </source>
</evidence>
<feature type="binding site" description="axial binding residue" evidence="14">
    <location>
        <position position="104"/>
    </location>
    <ligand>
        <name>heme</name>
        <dbReference type="ChEBI" id="CHEBI:30413"/>
        <label>1</label>
    </ligand>
    <ligandPart>
        <name>Fe</name>
        <dbReference type="ChEBI" id="CHEBI:18248"/>
    </ligandPart>
</feature>
<keyword evidence="10 12" id="KW-0408">Iron</keyword>
<evidence type="ECO:0000256" key="2">
    <source>
        <dbReference type="ARBA" id="ARBA00007395"/>
    </source>
</evidence>
<evidence type="ECO:0000256" key="13">
    <source>
        <dbReference type="PIRSR" id="PIRSR000013-1"/>
    </source>
</evidence>
<evidence type="ECO:0000256" key="4">
    <source>
        <dbReference type="ARBA" id="ARBA00022475"/>
    </source>
</evidence>
<feature type="binding site" description="covalent" evidence="13">
    <location>
        <position position="55"/>
    </location>
    <ligand>
        <name>heme</name>
        <dbReference type="ChEBI" id="CHEBI:30413"/>
        <label>1</label>
    </ligand>
</feature>
<dbReference type="GO" id="GO:0019333">
    <property type="term" value="P:denitrification pathway"/>
    <property type="evidence" value="ECO:0007669"/>
    <property type="project" value="InterPro"/>
</dbReference>
<evidence type="ECO:0000256" key="16">
    <source>
        <dbReference type="SAM" id="Phobius"/>
    </source>
</evidence>
<evidence type="ECO:0000256" key="7">
    <source>
        <dbReference type="ARBA" id="ARBA00022723"/>
    </source>
</evidence>
<evidence type="ECO:0000256" key="10">
    <source>
        <dbReference type="ARBA" id="ARBA00023004"/>
    </source>
</evidence>
<dbReference type="InterPro" id="IPR024717">
    <property type="entry name" value="NapC/NirT/NrfH"/>
</dbReference>
<dbReference type="GeneID" id="99729618"/>
<evidence type="ECO:0000313" key="20">
    <source>
        <dbReference type="Proteomes" id="UP000252124"/>
    </source>
</evidence>
<name>J4QTC4_9BURK</name>
<evidence type="ECO:0000256" key="6">
    <source>
        <dbReference type="ARBA" id="ARBA00022692"/>
    </source>
</evidence>
<dbReference type="eggNOG" id="COG3005">
    <property type="taxonomic scope" value="Bacteria"/>
</dbReference>
<dbReference type="SUPFAM" id="SSF48695">
    <property type="entry name" value="Multiheme cytochromes"/>
    <property type="match status" value="1"/>
</dbReference>
<protein>
    <recommendedName>
        <fullName evidence="12">Cytochrome c-type protein</fullName>
    </recommendedName>
</protein>
<feature type="binding site" description="axial binding residue" evidence="14">
    <location>
        <position position="146"/>
    </location>
    <ligand>
        <name>heme</name>
        <dbReference type="ChEBI" id="CHEBI:30413"/>
        <label>3</label>
    </ligand>
    <ligandPart>
        <name>Fe</name>
        <dbReference type="ChEBI" id="CHEBI:18248"/>
    </ligandPart>
</feature>
<keyword evidence="9 16" id="KW-1133">Transmembrane helix</keyword>
<evidence type="ECO:0000313" key="21">
    <source>
        <dbReference type="Proteomes" id="UP001161276"/>
    </source>
</evidence>
<feature type="binding site" description="axial binding residue" evidence="14">
    <location>
        <position position="58"/>
    </location>
    <ligand>
        <name>heme</name>
        <dbReference type="ChEBI" id="CHEBI:30413"/>
        <label>1</label>
    </ligand>
    <ligandPart>
        <name>Fe</name>
        <dbReference type="ChEBI" id="CHEBI:18248"/>
    </ligandPart>
</feature>
<evidence type="ECO:0000259" key="17">
    <source>
        <dbReference type="Pfam" id="PF03264"/>
    </source>
</evidence>
<feature type="binding site" description="covalent" evidence="13">
    <location>
        <position position="85"/>
    </location>
    <ligand>
        <name>heme</name>
        <dbReference type="ChEBI" id="CHEBI:30413"/>
        <label>2</label>
    </ligand>
</feature>
<dbReference type="Gene3D" id="1.10.3820.10">
    <property type="entry name" value="Di-heme elbow motif domain"/>
    <property type="match status" value="1"/>
</dbReference>
<dbReference type="GO" id="GO:0020037">
    <property type="term" value="F:heme binding"/>
    <property type="evidence" value="ECO:0007669"/>
    <property type="project" value="InterPro"/>
</dbReference>
<reference evidence="18" key="2">
    <citation type="submission" date="2022-09" db="EMBL/GenBank/DDBJ databases">
        <title>Intensive care unit water sources are persistently colonized with multi-drug resistant bacteria and are the site of extensive horizontal gene transfer of antibiotic resistance genes.</title>
        <authorList>
            <person name="Diorio-Toth L."/>
        </authorList>
    </citation>
    <scope>NUCLEOTIDE SEQUENCE</scope>
    <source>
        <strain evidence="18">GD03676</strain>
    </source>
</reference>
<dbReference type="InterPro" id="IPR036280">
    <property type="entry name" value="Multihaem_cyt_sf"/>
</dbReference>
<dbReference type="InterPro" id="IPR011885">
    <property type="entry name" value="NO3Rdtase_cyt_c_NapC/NirT"/>
</dbReference>
<dbReference type="Proteomes" id="UP000252124">
    <property type="component" value="Unassembled WGS sequence"/>
</dbReference>
<evidence type="ECO:0000256" key="15">
    <source>
        <dbReference type="SAM" id="MobiDB-lite"/>
    </source>
</evidence>
<proteinExistence type="inferred from homology"/>
<feature type="binding site" description="axial binding residue" evidence="14">
    <location>
        <position position="86"/>
    </location>
    <ligand>
        <name>heme</name>
        <dbReference type="ChEBI" id="CHEBI:30413"/>
        <label>2</label>
    </ligand>
    <ligandPart>
        <name>Fe</name>
        <dbReference type="ChEBI" id="CHEBI:18248"/>
    </ligandPart>
</feature>
<evidence type="ECO:0000313" key="19">
    <source>
        <dbReference type="EMBL" id="RBP13948.1"/>
    </source>
</evidence>
<dbReference type="Pfam" id="PF03264">
    <property type="entry name" value="Cytochrom_NNT"/>
    <property type="match status" value="1"/>
</dbReference>
<dbReference type="EMBL" id="QNRM01000016">
    <property type="protein sequence ID" value="RBP13948.1"/>
    <property type="molecule type" value="Genomic_DNA"/>
</dbReference>
<dbReference type="EMBL" id="JAOCKG010000007">
    <property type="protein sequence ID" value="MDH2052172.1"/>
    <property type="molecule type" value="Genomic_DNA"/>
</dbReference>
<dbReference type="InterPro" id="IPR038266">
    <property type="entry name" value="NapC/NirT_cytc_sf"/>
</dbReference>
<feature type="binding site" description="covalent" evidence="13">
    <location>
        <position position="52"/>
    </location>
    <ligand>
        <name>heme</name>
        <dbReference type="ChEBI" id="CHEBI:30413"/>
        <label>1</label>
    </ligand>
</feature>
<feature type="transmembrane region" description="Helical" evidence="16">
    <location>
        <begin position="21"/>
        <end position="39"/>
    </location>
</feature>
<gene>
    <name evidence="19" type="ORF">DFP87_11652</name>
    <name evidence="18" type="ORF">N5K24_17325</name>
</gene>
<keyword evidence="20" id="KW-1185">Reference proteome</keyword>
<comment type="cofactor">
    <cofactor evidence="13">
        <name>heme</name>
        <dbReference type="ChEBI" id="CHEBI:30413"/>
    </cofactor>
    <text evidence="13">Binds 4 heme groups per subunit.</text>
</comment>
<evidence type="ECO:0000256" key="11">
    <source>
        <dbReference type="ARBA" id="ARBA00023136"/>
    </source>
</evidence>
<dbReference type="RefSeq" id="WP_006224201.1">
    <property type="nucleotide sequence ID" value="NZ_ALJE01000011.1"/>
</dbReference>
<dbReference type="GO" id="GO:0009061">
    <property type="term" value="P:anaerobic respiration"/>
    <property type="evidence" value="ECO:0007669"/>
    <property type="project" value="TreeGrafter"/>
</dbReference>
<feature type="binding site" evidence="13">
    <location>
        <position position="82"/>
    </location>
    <ligand>
        <name>a menaquinol</name>
        <dbReference type="ChEBI" id="CHEBI:18151"/>
    </ligand>
</feature>
<evidence type="ECO:0000256" key="1">
    <source>
        <dbReference type="ARBA" id="ARBA00004162"/>
    </source>
</evidence>
<evidence type="ECO:0000313" key="18">
    <source>
        <dbReference type="EMBL" id="MDH2052172.1"/>
    </source>
</evidence>
<feature type="binding site" description="covalent" evidence="13">
    <location>
        <position position="142"/>
    </location>
    <ligand>
        <name>heme</name>
        <dbReference type="ChEBI" id="CHEBI:30413"/>
        <label>3</label>
    </ligand>
</feature>
<dbReference type="OrthoDB" id="9782159at2"/>